<feature type="compositionally biased region" description="Polar residues" evidence="1">
    <location>
        <begin position="7"/>
        <end position="20"/>
    </location>
</feature>
<comment type="caution">
    <text evidence="2">The sequence shown here is derived from an EMBL/GenBank/DDBJ whole genome shotgun (WGS) entry which is preliminary data.</text>
</comment>
<dbReference type="Proteomes" id="UP000298493">
    <property type="component" value="Unassembled WGS sequence"/>
</dbReference>
<name>A0A4Z1NLA6_9PEZI</name>
<evidence type="ECO:0000256" key="1">
    <source>
        <dbReference type="SAM" id="MobiDB-lite"/>
    </source>
</evidence>
<protein>
    <submittedName>
        <fullName evidence="2">Uncharacterized protein</fullName>
    </submittedName>
</protein>
<organism evidence="2 3">
    <name type="scientific">Venturia nashicola</name>
    <dbReference type="NCBI Taxonomy" id="86259"/>
    <lineage>
        <taxon>Eukaryota</taxon>
        <taxon>Fungi</taxon>
        <taxon>Dikarya</taxon>
        <taxon>Ascomycota</taxon>
        <taxon>Pezizomycotina</taxon>
        <taxon>Dothideomycetes</taxon>
        <taxon>Pleosporomycetidae</taxon>
        <taxon>Venturiales</taxon>
        <taxon>Venturiaceae</taxon>
        <taxon>Venturia</taxon>
    </lineage>
</organism>
<gene>
    <name evidence="2" type="ORF">E6O75_ATG07851</name>
</gene>
<evidence type="ECO:0000313" key="2">
    <source>
        <dbReference type="EMBL" id="TID15523.1"/>
    </source>
</evidence>
<reference evidence="2 3" key="1">
    <citation type="submission" date="2019-04" db="EMBL/GenBank/DDBJ databases">
        <title>High contiguity whole genome sequence and gene annotation resource for two Venturia nashicola isolates.</title>
        <authorList>
            <person name="Prokchorchik M."/>
            <person name="Won K."/>
            <person name="Lee Y."/>
            <person name="Choi E.D."/>
            <person name="Segonzac C."/>
            <person name="Sohn K.H."/>
        </authorList>
    </citation>
    <scope>NUCLEOTIDE SEQUENCE [LARGE SCALE GENOMIC DNA]</scope>
    <source>
        <strain evidence="2 3">PRI2</strain>
    </source>
</reference>
<evidence type="ECO:0000313" key="3">
    <source>
        <dbReference type="Proteomes" id="UP000298493"/>
    </source>
</evidence>
<keyword evidence="3" id="KW-1185">Reference proteome</keyword>
<dbReference type="EMBL" id="SNSC02000020">
    <property type="protein sequence ID" value="TID15523.1"/>
    <property type="molecule type" value="Genomic_DNA"/>
</dbReference>
<feature type="region of interest" description="Disordered" evidence="1">
    <location>
        <begin position="1"/>
        <end position="22"/>
    </location>
</feature>
<accession>A0A4Z1NLA6</accession>
<proteinExistence type="predicted"/>
<dbReference type="AlphaFoldDB" id="A0A4Z1NLA6"/>
<sequence length="133" mass="14593">MPCPSTLLHTQRQVHSPSSKSADHTIFSWKNSALAKWAADCSGRPLSVAGASSHFPLNSNLFIDDDGSVRRASIFPECLSGSPGSCRKHPRDTDFCYAMLEIAQRSTINSAFIGRPRSYAEADDLQMPLIMFC</sequence>